<reference evidence="1 2" key="1">
    <citation type="submission" date="2017-05" db="EMBL/GenBank/DDBJ databases">
        <authorList>
            <person name="Varghese N."/>
            <person name="Submissions S."/>
        </authorList>
    </citation>
    <scope>NUCLEOTIDE SEQUENCE [LARGE SCALE GENOMIC DNA]</scope>
    <source>
        <strain evidence="1 2">DSM 45474</strain>
    </source>
</reference>
<keyword evidence="2" id="KW-1185">Reference proteome</keyword>
<evidence type="ECO:0000313" key="1">
    <source>
        <dbReference type="EMBL" id="SMO41306.1"/>
    </source>
</evidence>
<accession>A0A521B2P4</accession>
<sequence length="54" mass="6201">MVYCLLGIWYLREEAVLDMGAALLSLRSRFCCVGRVRFDCEKHVAFLVSLFQDG</sequence>
<organism evidence="1 2">
    <name type="scientific">Melghirimyces algeriensis</name>
    <dbReference type="NCBI Taxonomy" id="910412"/>
    <lineage>
        <taxon>Bacteria</taxon>
        <taxon>Bacillati</taxon>
        <taxon>Bacillota</taxon>
        <taxon>Bacilli</taxon>
        <taxon>Bacillales</taxon>
        <taxon>Thermoactinomycetaceae</taxon>
        <taxon>Melghirimyces</taxon>
    </lineage>
</organism>
<evidence type="ECO:0000313" key="2">
    <source>
        <dbReference type="Proteomes" id="UP000315636"/>
    </source>
</evidence>
<proteinExistence type="predicted"/>
<dbReference type="AlphaFoldDB" id="A0A521B2P4"/>
<name>A0A521B2P4_9BACL</name>
<gene>
    <name evidence="1" type="ORF">SAMN06264849_101510</name>
</gene>
<dbReference type="EMBL" id="FXTI01000001">
    <property type="protein sequence ID" value="SMO41306.1"/>
    <property type="molecule type" value="Genomic_DNA"/>
</dbReference>
<protein>
    <submittedName>
        <fullName evidence="1">Uncharacterized protein</fullName>
    </submittedName>
</protein>
<dbReference type="Proteomes" id="UP000315636">
    <property type="component" value="Unassembled WGS sequence"/>
</dbReference>